<dbReference type="PANTHER" id="PTHR30217:SF6">
    <property type="entry name" value="TRNA HYDROXYLATION PROTEIN P"/>
    <property type="match status" value="1"/>
</dbReference>
<sequence>MKPELLSPAGTRKAMQYAYAFGADAVYAGQPRYSLRVRENEFNKLDVMADAVAEAHKLGKKFYIASNIAPHNLKVRSYIKNMEPVIDMQPDALIMSDPGLIMMVRERWPDMPIHLSVQANAVNFATVKFWQKFGLTRVILSRELSIKEVAEIQEECPDMELEVFVHGALCIAYSGRCLLSGYMNHRDSNQGNCTNACRWDYKVNEAVQTPEGDIVLKNPPPPQEPQLPIVDQVFLLEEPQRPGEYMPAYEDEHGTYIMNSKDLRAVQHVKTFTDMGISSLKIEGRTKSFFYAARTAQVYRKAIDDAAAGVKFNYDLMEMLDSLSNRGYTEGFFQRHASESMQNYEHGRSVACKQQFVGDIIDRDADGLIVDVKNKFGLQDELELMTPAGNTVFSLKSLLNQKSEAVDVAPGSGHVVKIPFTENQLEESAGKLSDQDQQFALLMKSVQKPATVSLT</sequence>
<dbReference type="Proteomes" id="UP000320839">
    <property type="component" value="Chromosome"/>
</dbReference>
<dbReference type="EMBL" id="CP036317">
    <property type="protein sequence ID" value="QDV20728.1"/>
    <property type="molecule type" value="Genomic_DNA"/>
</dbReference>
<dbReference type="NCBIfam" id="NF011996">
    <property type="entry name" value="PRK15452.1"/>
    <property type="match status" value="1"/>
</dbReference>
<protein>
    <submittedName>
        <fullName evidence="5">Putative protease YhbU</fullName>
        <ecNumber evidence="5">3.4.-.-</ecNumber>
    </submittedName>
</protein>
<feature type="domain" description="Peptidase family U32 C-terminal" evidence="4">
    <location>
        <begin position="353"/>
        <end position="427"/>
    </location>
</feature>
<dbReference type="PROSITE" id="PS01276">
    <property type="entry name" value="PEPTIDASE_U32"/>
    <property type="match status" value="1"/>
</dbReference>
<proteinExistence type="inferred from homology"/>
<evidence type="ECO:0000256" key="1">
    <source>
        <dbReference type="ARBA" id="ARBA00022670"/>
    </source>
</evidence>
<dbReference type="Pfam" id="PF16325">
    <property type="entry name" value="Peptidase_U32_C"/>
    <property type="match status" value="1"/>
</dbReference>
<comment type="similarity">
    <text evidence="3">Belongs to the peptidase U32 family.</text>
</comment>
<gene>
    <name evidence="5" type="primary">yhbU</name>
    <name evidence="5" type="ORF">Pan153_54060</name>
</gene>
<dbReference type="RefSeq" id="WP_145459093.1">
    <property type="nucleotide sequence ID" value="NZ_CP036317.1"/>
</dbReference>
<dbReference type="GO" id="GO:0005829">
    <property type="term" value="C:cytosol"/>
    <property type="evidence" value="ECO:0007669"/>
    <property type="project" value="TreeGrafter"/>
</dbReference>
<dbReference type="GO" id="GO:0006508">
    <property type="term" value="P:proteolysis"/>
    <property type="evidence" value="ECO:0007669"/>
    <property type="project" value="UniProtKB-KW"/>
</dbReference>
<dbReference type="OrthoDB" id="9807498at2"/>
<dbReference type="InterPro" id="IPR032525">
    <property type="entry name" value="Peptidase_U32_C"/>
</dbReference>
<accession>A0A518FWI8</accession>
<dbReference type="GO" id="GO:0008233">
    <property type="term" value="F:peptidase activity"/>
    <property type="evidence" value="ECO:0007669"/>
    <property type="project" value="UniProtKB-KW"/>
</dbReference>
<keyword evidence="2 5" id="KW-0378">Hydrolase</keyword>
<keyword evidence="1 5" id="KW-0645">Protease</keyword>
<evidence type="ECO:0000256" key="2">
    <source>
        <dbReference type="ARBA" id="ARBA00022801"/>
    </source>
</evidence>
<evidence type="ECO:0000313" key="6">
    <source>
        <dbReference type="Proteomes" id="UP000320839"/>
    </source>
</evidence>
<evidence type="ECO:0000313" key="5">
    <source>
        <dbReference type="EMBL" id="QDV20728.1"/>
    </source>
</evidence>
<dbReference type="AlphaFoldDB" id="A0A518FWI8"/>
<dbReference type="InterPro" id="IPR051454">
    <property type="entry name" value="RNA/ubiquinone_mod_enzymes"/>
</dbReference>
<dbReference type="Gene3D" id="2.40.30.10">
    <property type="entry name" value="Translation factors"/>
    <property type="match status" value="1"/>
</dbReference>
<name>A0A518FWI8_9PLAN</name>
<dbReference type="Pfam" id="PF01136">
    <property type="entry name" value="Peptidase_U32"/>
    <property type="match status" value="1"/>
</dbReference>
<dbReference type="PANTHER" id="PTHR30217">
    <property type="entry name" value="PEPTIDASE U32 FAMILY"/>
    <property type="match status" value="1"/>
</dbReference>
<dbReference type="InterPro" id="IPR001539">
    <property type="entry name" value="Peptidase_U32"/>
</dbReference>
<reference evidence="5 6" key="1">
    <citation type="submission" date="2019-02" db="EMBL/GenBank/DDBJ databases">
        <title>Deep-cultivation of Planctomycetes and their phenomic and genomic characterization uncovers novel biology.</title>
        <authorList>
            <person name="Wiegand S."/>
            <person name="Jogler M."/>
            <person name="Boedeker C."/>
            <person name="Pinto D."/>
            <person name="Vollmers J."/>
            <person name="Rivas-Marin E."/>
            <person name="Kohn T."/>
            <person name="Peeters S.H."/>
            <person name="Heuer A."/>
            <person name="Rast P."/>
            <person name="Oberbeckmann S."/>
            <person name="Bunk B."/>
            <person name="Jeske O."/>
            <person name="Meyerdierks A."/>
            <person name="Storesund J.E."/>
            <person name="Kallscheuer N."/>
            <person name="Luecker S."/>
            <person name="Lage O.M."/>
            <person name="Pohl T."/>
            <person name="Merkel B.J."/>
            <person name="Hornburger P."/>
            <person name="Mueller R.-W."/>
            <person name="Bruemmer F."/>
            <person name="Labrenz M."/>
            <person name="Spormann A.M."/>
            <person name="Op den Camp H."/>
            <person name="Overmann J."/>
            <person name="Amann R."/>
            <person name="Jetten M.S.M."/>
            <person name="Mascher T."/>
            <person name="Medema M.H."/>
            <person name="Devos D.P."/>
            <person name="Kaster A.-K."/>
            <person name="Ovreas L."/>
            <person name="Rohde M."/>
            <person name="Galperin M.Y."/>
            <person name="Jogler C."/>
        </authorList>
    </citation>
    <scope>NUCLEOTIDE SEQUENCE [LARGE SCALE GENOMIC DNA]</scope>
    <source>
        <strain evidence="5 6">Pan153</strain>
    </source>
</reference>
<evidence type="ECO:0000259" key="4">
    <source>
        <dbReference type="Pfam" id="PF16325"/>
    </source>
</evidence>
<dbReference type="EC" id="3.4.-.-" evidence="5"/>
<evidence type="ECO:0000256" key="3">
    <source>
        <dbReference type="ARBA" id="ARBA00038374"/>
    </source>
</evidence>
<organism evidence="5 6">
    <name type="scientific">Gimesia panareensis</name>
    <dbReference type="NCBI Taxonomy" id="2527978"/>
    <lineage>
        <taxon>Bacteria</taxon>
        <taxon>Pseudomonadati</taxon>
        <taxon>Planctomycetota</taxon>
        <taxon>Planctomycetia</taxon>
        <taxon>Planctomycetales</taxon>
        <taxon>Planctomycetaceae</taxon>
        <taxon>Gimesia</taxon>
    </lineage>
</organism>